<dbReference type="Proteomes" id="UP001162162">
    <property type="component" value="Unassembled WGS sequence"/>
</dbReference>
<proteinExistence type="predicted"/>
<dbReference type="Gene3D" id="3.30.420.10">
    <property type="entry name" value="Ribonuclease H-like superfamily/Ribonuclease H"/>
    <property type="match status" value="1"/>
</dbReference>
<reference evidence="2" key="1">
    <citation type="journal article" date="2023" name="Insect Mol. Biol.">
        <title>Genome sequencing provides insights into the evolution of gene families encoding plant cell wall-degrading enzymes in longhorned beetles.</title>
        <authorList>
            <person name="Shin N.R."/>
            <person name="Okamura Y."/>
            <person name="Kirsch R."/>
            <person name="Pauchet Y."/>
        </authorList>
    </citation>
    <scope>NUCLEOTIDE SEQUENCE</scope>
    <source>
        <strain evidence="2">AMC_N1</strain>
    </source>
</reference>
<dbReference type="Pfam" id="PF00075">
    <property type="entry name" value="RNase_H"/>
    <property type="match status" value="1"/>
</dbReference>
<dbReference type="PROSITE" id="PS50879">
    <property type="entry name" value="RNASE_H_1"/>
    <property type="match status" value="1"/>
</dbReference>
<gene>
    <name evidence="2" type="ORF">NQ318_021756</name>
</gene>
<name>A0AAV8XHS4_9CUCU</name>
<dbReference type="InterPro" id="IPR002156">
    <property type="entry name" value="RNaseH_domain"/>
</dbReference>
<dbReference type="EMBL" id="JAPWTK010000586">
    <property type="protein sequence ID" value="KAJ8938082.1"/>
    <property type="molecule type" value="Genomic_DNA"/>
</dbReference>
<dbReference type="AlphaFoldDB" id="A0AAV8XHS4"/>
<dbReference type="CDD" id="cd09276">
    <property type="entry name" value="Rnase_HI_RT_non_LTR"/>
    <property type="match status" value="1"/>
</dbReference>
<evidence type="ECO:0000313" key="2">
    <source>
        <dbReference type="EMBL" id="KAJ8938082.1"/>
    </source>
</evidence>
<dbReference type="InterPro" id="IPR012337">
    <property type="entry name" value="RNaseH-like_sf"/>
</dbReference>
<accession>A0AAV8XHS4</accession>
<dbReference type="GO" id="GO:0003676">
    <property type="term" value="F:nucleic acid binding"/>
    <property type="evidence" value="ECO:0007669"/>
    <property type="project" value="InterPro"/>
</dbReference>
<comment type="caution">
    <text evidence="2">The sequence shown here is derived from an EMBL/GenBank/DDBJ whole genome shotgun (WGS) entry which is preliminary data.</text>
</comment>
<evidence type="ECO:0000259" key="1">
    <source>
        <dbReference type="PROSITE" id="PS50879"/>
    </source>
</evidence>
<protein>
    <recommendedName>
        <fullName evidence="1">RNase H type-1 domain-containing protein</fullName>
    </recommendedName>
</protein>
<feature type="domain" description="RNase H type-1" evidence="1">
    <location>
        <begin position="141"/>
        <end position="252"/>
    </location>
</feature>
<dbReference type="GO" id="GO:0004523">
    <property type="term" value="F:RNA-DNA hybrid ribonuclease activity"/>
    <property type="evidence" value="ECO:0007669"/>
    <property type="project" value="InterPro"/>
</dbReference>
<evidence type="ECO:0000313" key="3">
    <source>
        <dbReference type="Proteomes" id="UP001162162"/>
    </source>
</evidence>
<sequence>MYTAIVRPVITYGAIVWWPGTRTDKARKQLDKVQRRASLGITGAMRTAPSRAIEVLTGLPPLHLVIEHKALRSAYRLTGLGHWIGEEQTTGHATIWNKATKNCPILLMLQASVEPTICPSPKLGIRIPSRDDWENINNTICQNGIIWYTDGSKFGDKAGAGVFQAEIYVILACGMEILKTAPKRRTIQICTDSQAALMAIESSKVKSRLVLDCKKILNDLASCNIAILTWVPGHSGVPGNEEADRLARVESIGYPIGPELILGVPYSMGVSTMKELLNKEFEKSWEEAPLLHQLVLEHRVAYN</sequence>
<dbReference type="InterPro" id="IPR036397">
    <property type="entry name" value="RNaseH_sf"/>
</dbReference>
<organism evidence="2 3">
    <name type="scientific">Aromia moschata</name>
    <dbReference type="NCBI Taxonomy" id="1265417"/>
    <lineage>
        <taxon>Eukaryota</taxon>
        <taxon>Metazoa</taxon>
        <taxon>Ecdysozoa</taxon>
        <taxon>Arthropoda</taxon>
        <taxon>Hexapoda</taxon>
        <taxon>Insecta</taxon>
        <taxon>Pterygota</taxon>
        <taxon>Neoptera</taxon>
        <taxon>Endopterygota</taxon>
        <taxon>Coleoptera</taxon>
        <taxon>Polyphaga</taxon>
        <taxon>Cucujiformia</taxon>
        <taxon>Chrysomeloidea</taxon>
        <taxon>Cerambycidae</taxon>
        <taxon>Cerambycinae</taxon>
        <taxon>Callichromatini</taxon>
        <taxon>Aromia</taxon>
    </lineage>
</organism>
<keyword evidence="3" id="KW-1185">Reference proteome</keyword>
<dbReference type="SUPFAM" id="SSF53098">
    <property type="entry name" value="Ribonuclease H-like"/>
    <property type="match status" value="1"/>
</dbReference>